<comment type="caution">
    <text evidence="1">The sequence shown here is derived from an EMBL/GenBank/DDBJ whole genome shotgun (WGS) entry which is preliminary data.</text>
</comment>
<gene>
    <name evidence="1" type="ORF">BST47_06025</name>
</gene>
<proteinExistence type="predicted"/>
<keyword evidence="2" id="KW-1185">Reference proteome</keyword>
<accession>A0A1X0JWC9</accession>
<name>A0A1X0JWC9_9MYCO</name>
<evidence type="ECO:0000313" key="2">
    <source>
        <dbReference type="Proteomes" id="UP000192411"/>
    </source>
</evidence>
<dbReference type="AlphaFoldDB" id="A0A1X0JWC9"/>
<organism evidence="1 2">
    <name type="scientific">Mycolicibacterium tusciae</name>
    <dbReference type="NCBI Taxonomy" id="75922"/>
    <lineage>
        <taxon>Bacteria</taxon>
        <taxon>Bacillati</taxon>
        <taxon>Actinomycetota</taxon>
        <taxon>Actinomycetes</taxon>
        <taxon>Mycobacteriales</taxon>
        <taxon>Mycobacteriaceae</taxon>
        <taxon>Mycolicibacterium</taxon>
    </lineage>
</organism>
<dbReference type="EMBL" id="MVIM01000003">
    <property type="protein sequence ID" value="ORB67121.1"/>
    <property type="molecule type" value="Genomic_DNA"/>
</dbReference>
<reference evidence="1 2" key="1">
    <citation type="submission" date="2017-02" db="EMBL/GenBank/DDBJ databases">
        <title>The new phylogeny of genus Mycobacterium.</title>
        <authorList>
            <person name="Tortoli E."/>
            <person name="Trovato A."/>
            <person name="Cirillo D.M."/>
        </authorList>
    </citation>
    <scope>NUCLEOTIDE SEQUENCE [LARGE SCALE GENOMIC DNA]</scope>
    <source>
        <strain evidence="1 2">DSM 44338</strain>
    </source>
</reference>
<sequence length="73" mass="7883">MFDVARALVLGALGNDRFVESPGAFEEDSVGRMLSDLIATCWPGVPVATLRSRSLDESPRFNAELQARFGVIG</sequence>
<dbReference type="Proteomes" id="UP000192411">
    <property type="component" value="Unassembled WGS sequence"/>
</dbReference>
<dbReference type="OrthoDB" id="7768239at2"/>
<protein>
    <submittedName>
        <fullName evidence="1">Uncharacterized protein</fullName>
    </submittedName>
</protein>
<evidence type="ECO:0000313" key="1">
    <source>
        <dbReference type="EMBL" id="ORB67121.1"/>
    </source>
</evidence>
<dbReference type="STRING" id="75922.BST47_06025"/>